<evidence type="ECO:0000313" key="5">
    <source>
        <dbReference type="EMBL" id="KHL26520.1"/>
    </source>
</evidence>
<dbReference type="RefSeq" id="WP_039095867.1">
    <property type="nucleotide sequence ID" value="NZ_JTDN01000001.1"/>
</dbReference>
<protein>
    <submittedName>
        <fullName evidence="5">ABC transporter</fullName>
    </submittedName>
</protein>
<reference evidence="5 6" key="1">
    <citation type="submission" date="2014-11" db="EMBL/GenBank/DDBJ databases">
        <title>Draft genome sequence of Kirrobacter mercurialis.</title>
        <authorList>
            <person name="Coil D.A."/>
            <person name="Eisen J.A."/>
        </authorList>
    </citation>
    <scope>NUCLEOTIDE SEQUENCE [LARGE SCALE GENOMIC DNA]</scope>
    <source>
        <strain evidence="5 6">Coronado</strain>
    </source>
</reference>
<dbReference type="InterPro" id="IPR027417">
    <property type="entry name" value="P-loop_NTPase"/>
</dbReference>
<dbReference type="AlphaFoldDB" id="A0A0B2C2W9"/>
<dbReference type="SUPFAM" id="SSF52540">
    <property type="entry name" value="P-loop containing nucleoside triphosphate hydrolases"/>
    <property type="match status" value="2"/>
</dbReference>
<evidence type="ECO:0000259" key="4">
    <source>
        <dbReference type="PROSITE" id="PS50893"/>
    </source>
</evidence>
<dbReference type="CDD" id="cd03221">
    <property type="entry name" value="ABCF_EF-3"/>
    <property type="match status" value="2"/>
</dbReference>
<evidence type="ECO:0000256" key="3">
    <source>
        <dbReference type="ARBA" id="ARBA00022840"/>
    </source>
</evidence>
<keyword evidence="2" id="KW-0547">Nucleotide-binding</keyword>
<dbReference type="SMART" id="SM00382">
    <property type="entry name" value="AAA"/>
    <property type="match status" value="2"/>
</dbReference>
<keyword evidence="6" id="KW-1185">Reference proteome</keyword>
<feature type="domain" description="ABC transporter" evidence="4">
    <location>
        <begin position="5"/>
        <end position="243"/>
    </location>
</feature>
<proteinExistence type="predicted"/>
<dbReference type="InterPro" id="IPR003439">
    <property type="entry name" value="ABC_transporter-like_ATP-bd"/>
</dbReference>
<keyword evidence="3" id="KW-0067">ATP-binding</keyword>
<dbReference type="PANTHER" id="PTHR19211">
    <property type="entry name" value="ATP-BINDING TRANSPORT PROTEIN-RELATED"/>
    <property type="match status" value="1"/>
</dbReference>
<dbReference type="InterPro" id="IPR017871">
    <property type="entry name" value="ABC_transporter-like_CS"/>
</dbReference>
<dbReference type="InterPro" id="IPR050611">
    <property type="entry name" value="ABCF"/>
</dbReference>
<sequence>MTSFLTLSHITAATPDGYRLFGGLSLAIGAERVGLVGRNGSGKSTLLRIAAGLAEPLQGTVARVGTSGTLAQHWPEEHFVARALGVEEEIARIDRIVAGGGSPADFASADWNLMPRIEQALAEVALPDLPLDRSIGTLSGGERTRVGLARLTLEQPDMLLLDEPTNNLDLAGCAAVHQFVAQWRGGVLIASHDRALLEGMDRIVELTPVGVHIVTGGWSAFTAQREAERMQATAELDRSAAALRATERAAQAAREAKDRRDKAGRAFAASGSEPRILSGMKAERAQNSAGHARTITARLVDEAGNRLQDARVRVEVLTPLTISLLTSGVPSTADVLTLDAVEVNVGQRRLGPWTLAIRGPERIALVGSNGSGKTTLLKVAAGQLVPDRGTVRRADGRIAMVDQHAGPLDPADTVLDNLRTQNPAMSDEAAHAACARFAFRNRDADRIVGTLSGGERLRAAMAVVMAGAHAPWLLILDEPTNHLDIASIEVLEHALREFDGALLVVSHDQRFLQAIGVHRCFEPGRADNAARN</sequence>
<dbReference type="OrthoDB" id="9808609at2"/>
<dbReference type="EMBL" id="JTDN01000001">
    <property type="protein sequence ID" value="KHL26520.1"/>
    <property type="molecule type" value="Genomic_DNA"/>
</dbReference>
<dbReference type="STRING" id="1572751.PK98_08975"/>
<dbReference type="PANTHER" id="PTHR19211:SF6">
    <property type="entry name" value="BLL7188 PROTEIN"/>
    <property type="match status" value="1"/>
</dbReference>
<dbReference type="PROSITE" id="PS50893">
    <property type="entry name" value="ABC_TRANSPORTER_2"/>
    <property type="match status" value="2"/>
</dbReference>
<dbReference type="Proteomes" id="UP000030988">
    <property type="component" value="Unassembled WGS sequence"/>
</dbReference>
<gene>
    <name evidence="5" type="ORF">PK98_08975</name>
</gene>
<dbReference type="PROSITE" id="PS00211">
    <property type="entry name" value="ABC_TRANSPORTER_1"/>
    <property type="match status" value="1"/>
</dbReference>
<organism evidence="5 6">
    <name type="scientific">Croceibacterium mercuriale</name>
    <dbReference type="NCBI Taxonomy" id="1572751"/>
    <lineage>
        <taxon>Bacteria</taxon>
        <taxon>Pseudomonadati</taxon>
        <taxon>Pseudomonadota</taxon>
        <taxon>Alphaproteobacteria</taxon>
        <taxon>Sphingomonadales</taxon>
        <taxon>Erythrobacteraceae</taxon>
        <taxon>Croceibacterium</taxon>
    </lineage>
</organism>
<dbReference type="InterPro" id="IPR003593">
    <property type="entry name" value="AAA+_ATPase"/>
</dbReference>
<evidence type="ECO:0000313" key="6">
    <source>
        <dbReference type="Proteomes" id="UP000030988"/>
    </source>
</evidence>
<dbReference type="GO" id="GO:0005524">
    <property type="term" value="F:ATP binding"/>
    <property type="evidence" value="ECO:0007669"/>
    <property type="project" value="UniProtKB-KW"/>
</dbReference>
<name>A0A0B2C2W9_9SPHN</name>
<evidence type="ECO:0000256" key="2">
    <source>
        <dbReference type="ARBA" id="ARBA00022741"/>
    </source>
</evidence>
<keyword evidence="1" id="KW-0677">Repeat</keyword>
<dbReference type="GO" id="GO:0016887">
    <property type="term" value="F:ATP hydrolysis activity"/>
    <property type="evidence" value="ECO:0007669"/>
    <property type="project" value="InterPro"/>
</dbReference>
<dbReference type="Gene3D" id="3.40.50.300">
    <property type="entry name" value="P-loop containing nucleotide triphosphate hydrolases"/>
    <property type="match status" value="2"/>
</dbReference>
<evidence type="ECO:0000256" key="1">
    <source>
        <dbReference type="ARBA" id="ARBA00022737"/>
    </source>
</evidence>
<dbReference type="Pfam" id="PF00005">
    <property type="entry name" value="ABC_tran"/>
    <property type="match status" value="2"/>
</dbReference>
<feature type="domain" description="ABC transporter" evidence="4">
    <location>
        <begin position="335"/>
        <end position="532"/>
    </location>
</feature>
<accession>A0A0B2C2W9</accession>
<comment type="caution">
    <text evidence="5">The sequence shown here is derived from an EMBL/GenBank/DDBJ whole genome shotgun (WGS) entry which is preliminary data.</text>
</comment>